<dbReference type="OrthoDB" id="416786at2759"/>
<keyword evidence="2" id="KW-0732">Signal</keyword>
<dbReference type="GO" id="GO:0044550">
    <property type="term" value="P:secondary metabolite biosynthetic process"/>
    <property type="evidence" value="ECO:0007669"/>
    <property type="project" value="TreeGrafter"/>
</dbReference>
<dbReference type="CDD" id="cd05930">
    <property type="entry name" value="A_NRPS"/>
    <property type="match status" value="1"/>
</dbReference>
<protein>
    <submittedName>
        <fullName evidence="3">Uncharacterized protein</fullName>
    </submittedName>
</protein>
<dbReference type="InterPro" id="IPR009081">
    <property type="entry name" value="PP-bd_ACP"/>
</dbReference>
<dbReference type="InterPro" id="IPR020845">
    <property type="entry name" value="AMP-binding_CS"/>
</dbReference>
<dbReference type="AlphaFoldDB" id="A0A8J1TX87"/>
<dbReference type="PANTHER" id="PTHR45527">
    <property type="entry name" value="NONRIBOSOMAL PEPTIDE SYNTHETASE"/>
    <property type="match status" value="1"/>
</dbReference>
<dbReference type="Pfam" id="PF00501">
    <property type="entry name" value="AMP-binding"/>
    <property type="match status" value="1"/>
</dbReference>
<accession>A0A8J1TX87</accession>
<dbReference type="SUPFAM" id="SSF47336">
    <property type="entry name" value="ACP-like"/>
    <property type="match status" value="1"/>
</dbReference>
<dbReference type="PROSITE" id="PS00455">
    <property type="entry name" value="AMP_BINDING"/>
    <property type="match status" value="1"/>
</dbReference>
<dbReference type="EMBL" id="CAIIXF020000010">
    <property type="protein sequence ID" value="CAH1796393.1"/>
    <property type="molecule type" value="Genomic_DNA"/>
</dbReference>
<gene>
    <name evidence="3" type="ORF">OFUS_LOCUS20810</name>
</gene>
<feature type="chain" id="PRO_5044006172" evidence="2">
    <location>
        <begin position="18"/>
        <end position="918"/>
    </location>
</feature>
<dbReference type="Pfam" id="PF00550">
    <property type="entry name" value="PP-binding"/>
    <property type="match status" value="1"/>
</dbReference>
<organism evidence="3 4">
    <name type="scientific">Owenia fusiformis</name>
    <name type="common">Polychaete worm</name>
    <dbReference type="NCBI Taxonomy" id="6347"/>
    <lineage>
        <taxon>Eukaryota</taxon>
        <taxon>Metazoa</taxon>
        <taxon>Spiralia</taxon>
        <taxon>Lophotrochozoa</taxon>
        <taxon>Annelida</taxon>
        <taxon>Polychaeta</taxon>
        <taxon>Sedentaria</taxon>
        <taxon>Canalipalpata</taxon>
        <taxon>Sabellida</taxon>
        <taxon>Oweniida</taxon>
        <taxon>Oweniidae</taxon>
        <taxon>Owenia</taxon>
    </lineage>
</organism>
<feature type="compositionally biased region" description="Polar residues" evidence="1">
    <location>
        <begin position="19"/>
        <end position="51"/>
    </location>
</feature>
<dbReference type="InterPro" id="IPR045851">
    <property type="entry name" value="AMP-bd_C_sf"/>
</dbReference>
<comment type="caution">
    <text evidence="3">The sequence shown here is derived from an EMBL/GenBank/DDBJ whole genome shotgun (WGS) entry which is preliminary data.</text>
</comment>
<feature type="signal peptide" evidence="2">
    <location>
        <begin position="1"/>
        <end position="17"/>
    </location>
</feature>
<dbReference type="InterPro" id="IPR036736">
    <property type="entry name" value="ACP-like_sf"/>
</dbReference>
<dbReference type="Gene3D" id="3.40.50.12780">
    <property type="entry name" value="N-terminal domain of ligase-like"/>
    <property type="match status" value="1"/>
</dbReference>
<name>A0A8J1TX87_OWEFU</name>
<dbReference type="InterPro" id="IPR042099">
    <property type="entry name" value="ANL_N_sf"/>
</dbReference>
<dbReference type="InterPro" id="IPR000873">
    <property type="entry name" value="AMP-dep_synth/lig_dom"/>
</dbReference>
<sequence length="918" mass="101454">MFLSFQLLVKLQIMADSDSPLSNGVQSQQQSKGTPSVTNTNGKLETTNHANGTKRLDNCTEWLNGLNKYEPTTFFRQGYYEDKEHKTNLTKSEDIKSLTFDIPAVGGEQCEYAMDTLSATKGAFIGYLSRICAKTEIHIGVEADLGSVPDDERSKYSEIIPVSFVINHMMSINSALKEYASKLNESVDVNIENGELNKRANLRKNNEEPVHNIVIGPGAKPNTALLANCKIVLFFNLEGTTFTVFWDDRRFLTEHNKNGEKISSYFGHFQSYLNNLISLGSKGDMNQIELLGTDERNAILQVPAFEAPNSLVAIFSATCARYPNSTALVSGSKQLTYSQLKEVSETIAKELEARIQSDSTRKVVIGQYLQNSIGLITSQIGIHIAGHAFLPLPVENPNERTCFTIKDAKARYIITDNESFENIKTLDIYSSGSKVSTIDDHEGLVLIEFTSIESDPKLEQYHKNEDLAYVMYTSGSTGVPKGIQVTHRGVANCIMGFAQGWELTSSDIVAQFASISFDASIMETYCAFFAGSSLVILDKSQRIGKGFIDTMNKYKITTISLTPSALKLYDPTDFPYVTKVISAGEACDRQTAGRWHSKSAVFMNAYGPTEISIGATLHRFNPMKSNVNNSNDLPIGSLLPNVKGYILDECDKLVPKNTEGELVLGGPGVALGYLGHAAPRNKESFISDLCETNDSMFYRSGDIVFRDDNDDIVYVGRRDKMVKLRSQRIELGEIERVFQQNEKVEQAVVVLHSKCSMSHPDSIVAFVTPIDVNVNEVRAFITRLLPNYMIPSVIKETNTADLPVTISGKIDRLALSKDETIHAGGASQISNGDSDGLDDFQKQVAITWIKVLKLDNDCMSKIGKETSFRELGGNSLTMINLQKSLKVDLNVELTYFELMSSDTLGKLADLVQSKITIS</sequence>
<dbReference type="PROSITE" id="PS50075">
    <property type="entry name" value="CARRIER"/>
    <property type="match status" value="1"/>
</dbReference>
<dbReference type="Gene3D" id="1.10.1200.10">
    <property type="entry name" value="ACP-like"/>
    <property type="match status" value="1"/>
</dbReference>
<dbReference type="GO" id="GO:0005737">
    <property type="term" value="C:cytoplasm"/>
    <property type="evidence" value="ECO:0007669"/>
    <property type="project" value="TreeGrafter"/>
</dbReference>
<keyword evidence="4" id="KW-1185">Reference proteome</keyword>
<dbReference type="GO" id="GO:0031177">
    <property type="term" value="F:phosphopantetheine binding"/>
    <property type="evidence" value="ECO:0007669"/>
    <property type="project" value="TreeGrafter"/>
</dbReference>
<evidence type="ECO:0000313" key="4">
    <source>
        <dbReference type="Proteomes" id="UP000749559"/>
    </source>
</evidence>
<dbReference type="InterPro" id="IPR010071">
    <property type="entry name" value="AA_adenyl_dom"/>
</dbReference>
<evidence type="ECO:0000256" key="2">
    <source>
        <dbReference type="SAM" id="SignalP"/>
    </source>
</evidence>
<dbReference type="PANTHER" id="PTHR45527:SF1">
    <property type="entry name" value="FATTY ACID SYNTHASE"/>
    <property type="match status" value="1"/>
</dbReference>
<evidence type="ECO:0000313" key="3">
    <source>
        <dbReference type="EMBL" id="CAH1796393.1"/>
    </source>
</evidence>
<dbReference type="Proteomes" id="UP000749559">
    <property type="component" value="Unassembled WGS sequence"/>
</dbReference>
<dbReference type="NCBIfam" id="TIGR01733">
    <property type="entry name" value="AA-adenyl-dom"/>
    <property type="match status" value="1"/>
</dbReference>
<dbReference type="GO" id="GO:0043041">
    <property type="term" value="P:amino acid activation for nonribosomal peptide biosynthetic process"/>
    <property type="evidence" value="ECO:0007669"/>
    <property type="project" value="TreeGrafter"/>
</dbReference>
<evidence type="ECO:0000256" key="1">
    <source>
        <dbReference type="SAM" id="MobiDB-lite"/>
    </source>
</evidence>
<dbReference type="SUPFAM" id="SSF56801">
    <property type="entry name" value="Acetyl-CoA synthetase-like"/>
    <property type="match status" value="1"/>
</dbReference>
<proteinExistence type="predicted"/>
<feature type="region of interest" description="Disordered" evidence="1">
    <location>
        <begin position="19"/>
        <end position="52"/>
    </location>
</feature>
<dbReference type="Gene3D" id="3.30.300.30">
    <property type="match status" value="1"/>
</dbReference>
<reference evidence="3" key="1">
    <citation type="submission" date="2022-03" db="EMBL/GenBank/DDBJ databases">
        <authorList>
            <person name="Martin C."/>
        </authorList>
    </citation>
    <scope>NUCLEOTIDE SEQUENCE</scope>
</reference>